<dbReference type="AlphaFoldDB" id="A0A8J6DIQ9"/>
<gene>
    <name evidence="34" type="ORF">J0S82_003083</name>
</gene>
<dbReference type="InterPro" id="IPR000387">
    <property type="entry name" value="Tyr_Pase_dom"/>
</dbReference>
<dbReference type="CDD" id="cd14641">
    <property type="entry name" value="DSP_DUSP2"/>
    <property type="match status" value="1"/>
</dbReference>
<evidence type="ECO:0000256" key="11">
    <source>
        <dbReference type="ARBA" id="ARBA00022989"/>
    </source>
</evidence>
<feature type="domain" description="Tyrosine-protein phosphatase" evidence="30">
    <location>
        <begin position="173"/>
        <end position="314"/>
    </location>
</feature>
<dbReference type="GO" id="GO:0006940">
    <property type="term" value="P:regulation of smooth muscle contraction"/>
    <property type="evidence" value="ECO:0007669"/>
    <property type="project" value="InterPro"/>
</dbReference>
<dbReference type="PROSITE" id="PS00237">
    <property type="entry name" value="G_PROTEIN_RECEP_F1_1"/>
    <property type="match status" value="1"/>
</dbReference>
<dbReference type="PANTHER" id="PTHR24248">
    <property type="entry name" value="ADRENERGIC RECEPTOR-RELATED G-PROTEIN COUPLED RECEPTOR"/>
    <property type="match status" value="1"/>
</dbReference>
<comment type="function">
    <text evidence="23">Dephosphorylates both phosphorylated Thr and Tyr residues in MAPK1, and dephosphorylation of phosphotyrosine is slightly faster than that of phosphothreonine. Can dephosphorylate MAPK1.</text>
</comment>
<keyword evidence="14" id="KW-0564">Palmitate</keyword>
<accession>A0A8J6DIQ9</accession>
<evidence type="ECO:0000313" key="35">
    <source>
        <dbReference type="Proteomes" id="UP000700334"/>
    </source>
</evidence>
<evidence type="ECO:0000256" key="18">
    <source>
        <dbReference type="ARBA" id="ARBA00023242"/>
    </source>
</evidence>
<dbReference type="GO" id="GO:0004938">
    <property type="term" value="F:alpha2-adrenergic receptor activity"/>
    <property type="evidence" value="ECO:0007669"/>
    <property type="project" value="InterPro"/>
</dbReference>
<feature type="region of interest" description="Disordered" evidence="28">
    <location>
        <begin position="631"/>
        <end position="723"/>
    </location>
</feature>
<evidence type="ECO:0000256" key="26">
    <source>
        <dbReference type="ARBA" id="ARBA00081378"/>
    </source>
</evidence>
<evidence type="ECO:0000259" key="32">
    <source>
        <dbReference type="PROSITE" id="PS50206"/>
    </source>
</evidence>
<dbReference type="InterPro" id="IPR003595">
    <property type="entry name" value="Tyr_Pase_cat"/>
</dbReference>
<dbReference type="FunFam" id="1.20.1070.10:FF:000100">
    <property type="entry name" value="alpha-2B adrenergic receptor"/>
    <property type="match status" value="1"/>
</dbReference>
<evidence type="ECO:0000256" key="27">
    <source>
        <dbReference type="RuleBase" id="RU000688"/>
    </source>
</evidence>
<evidence type="ECO:0000256" key="19">
    <source>
        <dbReference type="ARBA" id="ARBA00023288"/>
    </source>
</evidence>
<dbReference type="Gene3D" id="3.40.250.10">
    <property type="entry name" value="Rhodanese-like domain"/>
    <property type="match status" value="1"/>
</dbReference>
<dbReference type="FunFam" id="1.20.1070.10:FF:000185">
    <property type="entry name" value="Alpha-2B adrenergic receptor"/>
    <property type="match status" value="1"/>
</dbReference>
<dbReference type="EC" id="3.1.3.48" evidence="4"/>
<evidence type="ECO:0000256" key="6">
    <source>
        <dbReference type="ARBA" id="ARBA00019305"/>
    </source>
</evidence>
<feature type="domain" description="G-protein coupled receptors family 1 profile" evidence="33">
    <location>
        <begin position="415"/>
        <end position="817"/>
    </location>
</feature>
<keyword evidence="11 29" id="KW-1133">Transmembrane helix</keyword>
<dbReference type="CDD" id="cd01446">
    <property type="entry name" value="DSP_MapKP"/>
    <property type="match status" value="1"/>
</dbReference>
<dbReference type="PROSITE" id="PS50054">
    <property type="entry name" value="TYR_PHOSPHATASE_DUAL"/>
    <property type="match status" value="1"/>
</dbReference>
<dbReference type="SMART" id="SM00450">
    <property type="entry name" value="RHOD"/>
    <property type="match status" value="1"/>
</dbReference>
<dbReference type="InterPro" id="IPR001763">
    <property type="entry name" value="Rhodanese-like_dom"/>
</dbReference>
<name>A0A8J6DIQ9_GALPY</name>
<reference evidence="34" key="1">
    <citation type="journal article" date="2021" name="Evol. Appl.">
        <title>The genome of the Pyrenean desman and the effects of bottlenecks and inbreeding on the genomic landscape of an endangered species.</title>
        <authorList>
            <person name="Escoda L."/>
            <person name="Castresana J."/>
        </authorList>
    </citation>
    <scope>NUCLEOTIDE SEQUENCE</scope>
    <source>
        <strain evidence="34">IBE-C5619</strain>
    </source>
</reference>
<dbReference type="GO" id="GO:0051379">
    <property type="term" value="F:epinephrine binding"/>
    <property type="evidence" value="ECO:0007669"/>
    <property type="project" value="TreeGrafter"/>
</dbReference>
<feature type="transmembrane region" description="Helical" evidence="29">
    <location>
        <begin position="760"/>
        <end position="781"/>
    </location>
</feature>
<dbReference type="InterPro" id="IPR036873">
    <property type="entry name" value="Rhodanese-like_dom_sf"/>
</dbReference>
<dbReference type="PROSITE" id="PS50056">
    <property type="entry name" value="TYR_PHOSPHATASE_2"/>
    <property type="match status" value="1"/>
</dbReference>
<keyword evidence="9" id="KW-0378">Hydrolase</keyword>
<dbReference type="InterPro" id="IPR020422">
    <property type="entry name" value="TYR_PHOSPHATASE_DUAL_dom"/>
</dbReference>
<feature type="domain" description="Tyrosine specific protein phosphatases" evidence="31">
    <location>
        <begin position="238"/>
        <end position="292"/>
    </location>
</feature>
<dbReference type="InterPro" id="IPR029021">
    <property type="entry name" value="Prot-tyrosine_phosphatase-like"/>
</dbReference>
<comment type="catalytic activity">
    <reaction evidence="22">
        <text>O-phospho-L-tyrosyl-[protein] + H2O = L-tyrosyl-[protein] + phosphate</text>
        <dbReference type="Rhea" id="RHEA:10684"/>
        <dbReference type="Rhea" id="RHEA-COMP:10136"/>
        <dbReference type="Rhea" id="RHEA-COMP:20101"/>
        <dbReference type="ChEBI" id="CHEBI:15377"/>
        <dbReference type="ChEBI" id="CHEBI:43474"/>
        <dbReference type="ChEBI" id="CHEBI:46858"/>
        <dbReference type="ChEBI" id="CHEBI:61978"/>
        <dbReference type="EC" id="3.1.3.48"/>
    </reaction>
    <physiologicalReaction direction="left-to-right" evidence="22">
        <dbReference type="Rhea" id="RHEA:10685"/>
    </physiologicalReaction>
</comment>
<feature type="region of interest" description="Disordered" evidence="28">
    <location>
        <begin position="593"/>
        <end position="616"/>
    </location>
</feature>
<dbReference type="InterPro" id="IPR000340">
    <property type="entry name" value="Dual-sp_phosphatase_cat-dom"/>
</dbReference>
<evidence type="ECO:0000256" key="24">
    <source>
        <dbReference type="ARBA" id="ARBA00065606"/>
    </source>
</evidence>
<dbReference type="SUPFAM" id="SSF52821">
    <property type="entry name" value="Rhodanese/Cell cycle control phosphatase"/>
    <property type="match status" value="1"/>
</dbReference>
<protein>
    <recommendedName>
        <fullName evidence="6">Alpha-2B adrenergic receptor</fullName>
        <ecNumber evidence="5">3.1.3.16</ecNumber>
        <ecNumber evidence="4">3.1.3.48</ecNumber>
    </recommendedName>
    <alternativeName>
        <fullName evidence="20">Alpha-2B adrenoreceptor</fullName>
    </alternativeName>
    <alternativeName>
        <fullName evidence="25">Dual specificity protein phosphatase 2</fullName>
    </alternativeName>
    <alternativeName>
        <fullName evidence="26">Dual specificity protein phosphatase PAC-1</fullName>
    </alternativeName>
</protein>
<evidence type="ECO:0000256" key="3">
    <source>
        <dbReference type="ARBA" id="ARBA00008601"/>
    </source>
</evidence>
<evidence type="ECO:0000256" key="13">
    <source>
        <dbReference type="ARBA" id="ARBA00023136"/>
    </source>
</evidence>
<dbReference type="Gene3D" id="1.20.1070.10">
    <property type="entry name" value="Rhodopsin 7-helix transmembrane proteins"/>
    <property type="match status" value="2"/>
</dbReference>
<keyword evidence="12 27" id="KW-0297">G-protein coupled receptor</keyword>
<feature type="transmembrane region" description="Helical" evidence="29">
    <location>
        <begin position="801"/>
        <end position="820"/>
    </location>
</feature>
<feature type="compositionally biased region" description="Acidic residues" evidence="28">
    <location>
        <begin position="679"/>
        <end position="698"/>
    </location>
</feature>
<dbReference type="PANTHER" id="PTHR24248:SF130">
    <property type="entry name" value="ALPHA-2B ADRENERGIC RECEPTOR"/>
    <property type="match status" value="1"/>
</dbReference>
<dbReference type="InterPro" id="IPR000207">
    <property type="entry name" value="ADRA2B_rcpt"/>
</dbReference>
<dbReference type="Pfam" id="PF00001">
    <property type="entry name" value="7tm_1"/>
    <property type="match status" value="1"/>
</dbReference>
<evidence type="ECO:0000313" key="34">
    <source>
        <dbReference type="EMBL" id="KAG8509706.1"/>
    </source>
</evidence>
<feature type="transmembrane region" description="Helical" evidence="29">
    <location>
        <begin position="435"/>
        <end position="454"/>
    </location>
</feature>
<keyword evidence="16 27" id="KW-0675">Receptor</keyword>
<evidence type="ECO:0000259" key="33">
    <source>
        <dbReference type="PROSITE" id="PS50262"/>
    </source>
</evidence>
<evidence type="ECO:0000256" key="14">
    <source>
        <dbReference type="ARBA" id="ARBA00023139"/>
    </source>
</evidence>
<comment type="subunit">
    <text evidence="24">Interacts with MAPK14; this interaction does not lead to catalytic activation of DUSP2 and dephosphrylation of MAPK14.</text>
</comment>
<dbReference type="Pfam" id="PF00581">
    <property type="entry name" value="Rhodanese"/>
    <property type="match status" value="1"/>
</dbReference>
<dbReference type="GO" id="GO:0030168">
    <property type="term" value="P:platelet activation"/>
    <property type="evidence" value="ECO:0007669"/>
    <property type="project" value="InterPro"/>
</dbReference>
<comment type="catalytic activity">
    <reaction evidence="21">
        <text>O-phospho-L-threonyl-[protein] + H2O = L-threonyl-[protein] + phosphate</text>
        <dbReference type="Rhea" id="RHEA:47004"/>
        <dbReference type="Rhea" id="RHEA-COMP:11060"/>
        <dbReference type="Rhea" id="RHEA-COMP:11605"/>
        <dbReference type="ChEBI" id="CHEBI:15377"/>
        <dbReference type="ChEBI" id="CHEBI:30013"/>
        <dbReference type="ChEBI" id="CHEBI:43474"/>
        <dbReference type="ChEBI" id="CHEBI:61977"/>
        <dbReference type="EC" id="3.1.3.16"/>
    </reaction>
    <physiologicalReaction direction="left-to-right" evidence="21">
        <dbReference type="Rhea" id="RHEA:47005"/>
    </physiologicalReaction>
</comment>
<proteinExistence type="inferred from homology"/>
<dbReference type="InterPro" id="IPR016130">
    <property type="entry name" value="Tyr_Pase_AS"/>
</dbReference>
<keyword evidence="17 27" id="KW-0807">Transducer</keyword>
<sequence length="841" mass="92298">MGLEAASELDCAALGALLREPREAERTLLLDCRPFLAFCRRHVRAARPVPWNALLRRRARGPPAAALACLLPDRALRTRLARGELARAVVLDEDSASVAELPPDGPALVLLAALLHETCAGPTAVCFLRGGFEAFQACCPDLCSEAPTPAMAPAGAENSCSAGSRAPFCDQGGPVEILPYLFLGSCSHSSDLQGLQACGITAVLNVSASCPNHFEGLFRYKSIPVEDNQMVEISAWFQEAIGFIDSVKNSGGRVLVHCQAGISRSATICLAYLIQSHRVRLDEAFDFVKQRRGVISPNFSFMGQLLQFETQLAALGPSVYTGQQWDLSSWDVTQVLRLYDCSPSGHGRVAEVSDQGRVVWGPGEGSCAEVVSMRVKMWEVKLQRPVMDHQEPYSVQATAAIAAVITFLILFTIFGNALVILAVLTSRSLRAPQNLFLVSLAAADILVATLIIPFSLANELLGYWYFRRMWCEVYLALDVLFCTSSIVHLCAISLDRYWAVSRALEYNSKRTPRRIKCIILTVWLIAAGISLPPLVYKGDQGPQPRGRPQCKLNQEAWYILASSIGSFFAPCLIMILVYLRIYLIAKRSHCRGPRAKGAPGKNESEQSHQVPGGTLASTTMPALVSHLVAAGETNGHPKPTGENEMEATPEDPGTSALPPSWPALPNSGQDQKEGICEASLEEEVEEEEEEEEREEECEPQATPASPASACSPPGAPRLQQPQGSQVLATLRGQVLLGRAAGTASGQWWRRRTQLSREKRFTFVLAVVIGVFVLCWFPFFFSYSLGAICPQQCKVPHGLFQFFFWIGYCNSSLNPVIYTIFNQDFRRAFRKILCRQWTQTAW</sequence>
<dbReference type="FunFam" id="3.40.250.10:FF:000034">
    <property type="entry name" value="Dual specificity phosphatase 2"/>
    <property type="match status" value="1"/>
</dbReference>
<dbReference type="EC" id="3.1.3.16" evidence="5"/>
<evidence type="ECO:0000256" key="16">
    <source>
        <dbReference type="ARBA" id="ARBA00023170"/>
    </source>
</evidence>
<dbReference type="Proteomes" id="UP000700334">
    <property type="component" value="Unassembled WGS sequence"/>
</dbReference>
<dbReference type="PRINTS" id="PR00559">
    <property type="entry name" value="ADRENRGCA2BR"/>
</dbReference>
<dbReference type="CDD" id="cd15321">
    <property type="entry name" value="7tmA_alpha2B_AR"/>
    <property type="match status" value="1"/>
</dbReference>
<dbReference type="EMBL" id="JAGFMF010011928">
    <property type="protein sequence ID" value="KAG8509706.1"/>
    <property type="molecule type" value="Genomic_DNA"/>
</dbReference>
<dbReference type="InterPro" id="IPR002233">
    <property type="entry name" value="ADR_fam"/>
</dbReference>
<evidence type="ECO:0000256" key="12">
    <source>
        <dbReference type="ARBA" id="ARBA00023040"/>
    </source>
</evidence>
<dbReference type="PROSITE" id="PS50206">
    <property type="entry name" value="RHODANESE_3"/>
    <property type="match status" value="1"/>
</dbReference>
<evidence type="ECO:0000256" key="5">
    <source>
        <dbReference type="ARBA" id="ARBA00013081"/>
    </source>
</evidence>
<dbReference type="PROSITE" id="PS00383">
    <property type="entry name" value="TYR_PHOSPHATASE_1"/>
    <property type="match status" value="1"/>
</dbReference>
<dbReference type="GO" id="GO:0005634">
    <property type="term" value="C:nucleus"/>
    <property type="evidence" value="ECO:0007669"/>
    <property type="project" value="UniProtKB-SubCell"/>
</dbReference>
<evidence type="ECO:0000256" key="20">
    <source>
        <dbReference type="ARBA" id="ARBA00031735"/>
    </source>
</evidence>
<keyword evidence="13 29" id="KW-0472">Membrane</keyword>
<evidence type="ECO:0000256" key="8">
    <source>
        <dbReference type="ARBA" id="ARBA00022692"/>
    </source>
</evidence>
<dbReference type="OrthoDB" id="5975661at2759"/>
<evidence type="ECO:0000256" key="15">
    <source>
        <dbReference type="ARBA" id="ARBA00023157"/>
    </source>
</evidence>
<evidence type="ECO:0000259" key="31">
    <source>
        <dbReference type="PROSITE" id="PS50056"/>
    </source>
</evidence>
<dbReference type="SUPFAM" id="SSF81321">
    <property type="entry name" value="Family A G protein-coupled receptor-like"/>
    <property type="match status" value="1"/>
</dbReference>
<evidence type="ECO:0000256" key="1">
    <source>
        <dbReference type="ARBA" id="ARBA00004123"/>
    </source>
</evidence>
<dbReference type="SMART" id="SM00195">
    <property type="entry name" value="DSPc"/>
    <property type="match status" value="1"/>
</dbReference>
<comment type="similarity">
    <text evidence="27">Belongs to the G-protein coupled receptor 1 family.</text>
</comment>
<keyword evidence="18" id="KW-0539">Nucleus</keyword>
<feature type="domain" description="Rhodanese" evidence="32">
    <location>
        <begin position="23"/>
        <end position="144"/>
    </location>
</feature>
<feature type="transmembrane region" description="Helical" evidence="29">
    <location>
        <begin position="515"/>
        <end position="536"/>
    </location>
</feature>
<dbReference type="GO" id="GO:0019229">
    <property type="term" value="P:regulation of vasoconstriction"/>
    <property type="evidence" value="ECO:0007669"/>
    <property type="project" value="InterPro"/>
</dbReference>
<dbReference type="Gene3D" id="3.90.190.10">
    <property type="entry name" value="Protein tyrosine phosphatase superfamily"/>
    <property type="match status" value="1"/>
</dbReference>
<evidence type="ECO:0000256" key="23">
    <source>
        <dbReference type="ARBA" id="ARBA00057539"/>
    </source>
</evidence>
<dbReference type="PRINTS" id="PR00237">
    <property type="entry name" value="GPCRRHODOPSN"/>
</dbReference>
<evidence type="ECO:0000256" key="28">
    <source>
        <dbReference type="SAM" id="MobiDB-lite"/>
    </source>
</evidence>
<evidence type="ECO:0000256" key="22">
    <source>
        <dbReference type="ARBA" id="ARBA00051341"/>
    </source>
</evidence>
<keyword evidence="7" id="KW-1003">Cell membrane</keyword>
<keyword evidence="10" id="KW-0904">Protein phosphatase</keyword>
<evidence type="ECO:0000256" key="7">
    <source>
        <dbReference type="ARBA" id="ARBA00022475"/>
    </source>
</evidence>
<feature type="transmembrane region" description="Helical" evidence="29">
    <location>
        <begin position="474"/>
        <end position="494"/>
    </location>
</feature>
<dbReference type="GO" id="GO:0004725">
    <property type="term" value="F:protein tyrosine phosphatase activity"/>
    <property type="evidence" value="ECO:0007669"/>
    <property type="project" value="UniProtKB-EC"/>
</dbReference>
<keyword evidence="8 27" id="KW-0812">Transmembrane</keyword>
<evidence type="ECO:0000256" key="9">
    <source>
        <dbReference type="ARBA" id="ARBA00022801"/>
    </source>
</evidence>
<evidence type="ECO:0000259" key="30">
    <source>
        <dbReference type="PROSITE" id="PS50054"/>
    </source>
</evidence>
<dbReference type="InterPro" id="IPR000276">
    <property type="entry name" value="GPCR_Rhodpsn"/>
</dbReference>
<evidence type="ECO:0000256" key="2">
    <source>
        <dbReference type="ARBA" id="ARBA00004651"/>
    </source>
</evidence>
<evidence type="ECO:0000256" key="10">
    <source>
        <dbReference type="ARBA" id="ARBA00022912"/>
    </source>
</evidence>
<dbReference type="GO" id="GO:0004722">
    <property type="term" value="F:protein serine/threonine phosphatase activity"/>
    <property type="evidence" value="ECO:0007669"/>
    <property type="project" value="UniProtKB-EC"/>
</dbReference>
<keyword evidence="35" id="KW-1185">Reference proteome</keyword>
<dbReference type="Pfam" id="PF00782">
    <property type="entry name" value="DSPc"/>
    <property type="match status" value="1"/>
</dbReference>
<dbReference type="PRINTS" id="PR01103">
    <property type="entry name" value="ADRENERGICR"/>
</dbReference>
<feature type="transmembrane region" description="Helical" evidence="29">
    <location>
        <begin position="556"/>
        <end position="579"/>
    </location>
</feature>
<evidence type="ECO:0000256" key="29">
    <source>
        <dbReference type="SAM" id="Phobius"/>
    </source>
</evidence>
<dbReference type="SMART" id="SM00404">
    <property type="entry name" value="PTPc_motif"/>
    <property type="match status" value="1"/>
</dbReference>
<dbReference type="SUPFAM" id="SSF52799">
    <property type="entry name" value="(Phosphotyrosine protein) phosphatases II"/>
    <property type="match status" value="1"/>
</dbReference>
<evidence type="ECO:0000256" key="21">
    <source>
        <dbReference type="ARBA" id="ARBA00048832"/>
    </source>
</evidence>
<evidence type="ECO:0000256" key="4">
    <source>
        <dbReference type="ARBA" id="ARBA00013064"/>
    </source>
</evidence>
<evidence type="ECO:0000256" key="17">
    <source>
        <dbReference type="ARBA" id="ARBA00023224"/>
    </source>
</evidence>
<keyword evidence="15" id="KW-1015">Disulfide bond</keyword>
<dbReference type="GO" id="GO:0005886">
    <property type="term" value="C:plasma membrane"/>
    <property type="evidence" value="ECO:0007669"/>
    <property type="project" value="UniProtKB-SubCell"/>
</dbReference>
<dbReference type="InterPro" id="IPR017452">
    <property type="entry name" value="GPCR_Rhodpsn_7TM"/>
</dbReference>
<comment type="similarity">
    <text evidence="3">Belongs to the protein-tyrosine phosphatase family. Non-receptor class dual specificity subfamily.</text>
</comment>
<keyword evidence="19" id="KW-0449">Lipoprotein</keyword>
<evidence type="ECO:0000256" key="25">
    <source>
        <dbReference type="ARBA" id="ARBA00073901"/>
    </source>
</evidence>
<dbReference type="SMART" id="SM01381">
    <property type="entry name" value="7TM_GPCR_Srsx"/>
    <property type="match status" value="1"/>
</dbReference>
<feature type="compositionally biased region" description="Low complexity" evidence="28">
    <location>
        <begin position="699"/>
        <end position="712"/>
    </location>
</feature>
<feature type="transmembrane region" description="Helical" evidence="29">
    <location>
        <begin position="399"/>
        <end position="423"/>
    </location>
</feature>
<comment type="caution">
    <text evidence="34">The sequence shown here is derived from an EMBL/GenBank/DDBJ whole genome shotgun (WGS) entry which is preliminary data.</text>
</comment>
<dbReference type="PROSITE" id="PS50262">
    <property type="entry name" value="G_PROTEIN_RECEP_F1_2"/>
    <property type="match status" value="1"/>
</dbReference>
<dbReference type="FunFam" id="3.90.190.10:FF:000015">
    <property type="entry name" value="Dual specificity phosphatase 4"/>
    <property type="match status" value="1"/>
</dbReference>
<organism evidence="34 35">
    <name type="scientific">Galemys pyrenaicus</name>
    <name type="common">Iberian desman</name>
    <name type="synonym">Pyrenean desman</name>
    <dbReference type="NCBI Taxonomy" id="202257"/>
    <lineage>
        <taxon>Eukaryota</taxon>
        <taxon>Metazoa</taxon>
        <taxon>Chordata</taxon>
        <taxon>Craniata</taxon>
        <taxon>Vertebrata</taxon>
        <taxon>Euteleostomi</taxon>
        <taxon>Mammalia</taxon>
        <taxon>Eutheria</taxon>
        <taxon>Laurasiatheria</taxon>
        <taxon>Eulipotyphla</taxon>
        <taxon>Talpidae</taxon>
        <taxon>Galemys</taxon>
    </lineage>
</organism>
<comment type="subcellular location">
    <subcellularLocation>
        <location evidence="2">Cell membrane</location>
        <topology evidence="2">Multi-pass membrane protein</topology>
    </subcellularLocation>
    <subcellularLocation>
        <location evidence="1">Nucleus</location>
    </subcellularLocation>
</comment>